<keyword evidence="3 7" id="KW-0328">Glycosyltransferase</keyword>
<feature type="binding site" evidence="7">
    <location>
        <position position="505"/>
    </location>
    <ligand>
        <name>[4Fe-4S] cluster</name>
        <dbReference type="ChEBI" id="CHEBI:49883"/>
    </ligand>
</feature>
<sequence length="595" mass="64485">MDGLGYVGRDLLVTALRRRQAPRSRLSWWDGRYRTRIRSVTHRPGYSNAGAGAAPGVAETLAAVRRGAWTTPGRPRRTRAVRAAFGRSTGTPGYSHAVASSLPEADETDSIGEACGVFGIWGPGLPTSHLTYLALYALQHRGQESAGIAVTDGVQMCVDKGMGLVPAIFNEHRLAALTGHVAIGHTRYSTTGSSTWRNAQPVFRGSRLTQFALAHNGNLINTRELLELTNMTAEDVGSDSDVVAELLARELAAHVATDSDPHAFEKALLTTLPQLRGAFSFVMLAGDRLIGVRDPNGFRPLFLGRLDDGWVLASETPALDVIGATVVREVAPGEVIFIDGDGVYSEWPFADERIDPRLCIFEFVYFARPDGELRGESIQLARQRMGEQLAREAPADADLVVPIPDSSIPGAQGYARQSGIPYGDGFVKNRYIGRTFIAPSQELREAAVRIKLNPIKRVVEGKRLVVIDDSIVRATTLRETVRMVRKAGAAEVHLRILSPPYRWPCFFGMDTADRSKLIAANLSVDDIREYLGADSLSYLSLDGLRGSMAPPRKGFCDACLTGRYPIELPSELLAATDLGADPSGLPTSGATAIRR</sequence>
<dbReference type="EMBL" id="RBKT01000001">
    <property type="protein sequence ID" value="RKR91090.1"/>
    <property type="molecule type" value="Genomic_DNA"/>
</dbReference>
<accession>A0A495JQ25</accession>
<comment type="function">
    <text evidence="7">Catalyzes the formation of phosphoribosylamine from phosphoribosylpyrophosphate (PRPP) and glutamine.</text>
</comment>
<protein>
    <recommendedName>
        <fullName evidence="7">Amidophosphoribosyltransferase</fullName>
        <shortName evidence="7">ATase</shortName>
        <ecNumber evidence="7">2.4.2.14</ecNumber>
    </recommendedName>
    <alternativeName>
        <fullName evidence="7">Glutamine phosphoribosylpyrophosphate amidotransferase</fullName>
        <shortName evidence="7">GPATase</shortName>
    </alternativeName>
</protein>
<dbReference type="Gene3D" id="3.60.20.10">
    <property type="entry name" value="Glutamine Phosphoribosylpyrophosphate, subunit 1, domain 1"/>
    <property type="match status" value="1"/>
</dbReference>
<feature type="active site" description="Nucleophile" evidence="7">
    <location>
        <position position="115"/>
    </location>
</feature>
<reference evidence="9 10" key="1">
    <citation type="submission" date="2018-10" db="EMBL/GenBank/DDBJ databases">
        <title>Sequencing the genomes of 1000 actinobacteria strains.</title>
        <authorList>
            <person name="Klenk H.-P."/>
        </authorList>
    </citation>
    <scope>NUCLEOTIDE SEQUENCE [LARGE SCALE GENOMIC DNA]</scope>
    <source>
        <strain evidence="9 10">DSM 45175</strain>
    </source>
</reference>
<keyword evidence="7" id="KW-0408">Iron</keyword>
<dbReference type="SUPFAM" id="SSF53271">
    <property type="entry name" value="PRTase-like"/>
    <property type="match status" value="1"/>
</dbReference>
<dbReference type="CDD" id="cd00715">
    <property type="entry name" value="GPATase_N"/>
    <property type="match status" value="1"/>
</dbReference>
<dbReference type="InterPro" id="IPR017932">
    <property type="entry name" value="GATase_2_dom"/>
</dbReference>
<keyword evidence="7" id="KW-0004">4Fe-4S</keyword>
<feature type="binding site" evidence="7">
    <location>
        <position position="359"/>
    </location>
    <ligand>
        <name>[4Fe-4S] cluster</name>
        <dbReference type="ChEBI" id="CHEBI:49883"/>
    </ligand>
</feature>
<dbReference type="PROSITE" id="PS51278">
    <property type="entry name" value="GATASE_TYPE_2"/>
    <property type="match status" value="1"/>
</dbReference>
<evidence type="ECO:0000256" key="6">
    <source>
        <dbReference type="ARBA" id="ARBA00022962"/>
    </source>
</evidence>
<dbReference type="GO" id="GO:0009113">
    <property type="term" value="P:purine nucleobase biosynthetic process"/>
    <property type="evidence" value="ECO:0007669"/>
    <property type="project" value="UniProtKB-UniRule"/>
</dbReference>
<organism evidence="9 10">
    <name type="scientific">Micromonospora pisi</name>
    <dbReference type="NCBI Taxonomy" id="589240"/>
    <lineage>
        <taxon>Bacteria</taxon>
        <taxon>Bacillati</taxon>
        <taxon>Actinomycetota</taxon>
        <taxon>Actinomycetes</taxon>
        <taxon>Micromonosporales</taxon>
        <taxon>Micromonosporaceae</taxon>
        <taxon>Micromonospora</taxon>
    </lineage>
</organism>
<evidence type="ECO:0000256" key="3">
    <source>
        <dbReference type="ARBA" id="ARBA00022676"/>
    </source>
</evidence>
<dbReference type="CDD" id="cd06223">
    <property type="entry name" value="PRTases_typeI"/>
    <property type="match status" value="1"/>
</dbReference>
<keyword evidence="7" id="KW-0460">Magnesium</keyword>
<comment type="caution">
    <text evidence="9">The sequence shown here is derived from an EMBL/GenBank/DDBJ whole genome shotgun (WGS) entry which is preliminary data.</text>
</comment>
<dbReference type="GO" id="GO:0006189">
    <property type="term" value="P:'de novo' IMP biosynthetic process"/>
    <property type="evidence" value="ECO:0007669"/>
    <property type="project" value="UniProtKB-UniRule"/>
</dbReference>
<keyword evidence="5 7" id="KW-0658">Purine biosynthesis</keyword>
<dbReference type="Pfam" id="PF00156">
    <property type="entry name" value="Pribosyltran"/>
    <property type="match status" value="1"/>
</dbReference>
<comment type="cofactor">
    <cofactor evidence="7">
        <name>[4Fe-4S] cluster</name>
        <dbReference type="ChEBI" id="CHEBI:49883"/>
    </cofactor>
    <text evidence="7">Binds 1 [4Fe-4S] cluster per subunit.</text>
</comment>
<dbReference type="GO" id="GO:0051539">
    <property type="term" value="F:4 iron, 4 sulfur cluster binding"/>
    <property type="evidence" value="ECO:0007669"/>
    <property type="project" value="UniProtKB-KW"/>
</dbReference>
<feature type="binding site" evidence="7">
    <location>
        <position position="406"/>
    </location>
    <ligand>
        <name>Mg(2+)</name>
        <dbReference type="ChEBI" id="CHEBI:18420"/>
    </ligand>
</feature>
<feature type="binding site" evidence="7">
    <location>
        <position position="559"/>
    </location>
    <ligand>
        <name>[4Fe-4S] cluster</name>
        <dbReference type="ChEBI" id="CHEBI:49883"/>
    </ligand>
</feature>
<dbReference type="Gene3D" id="3.40.50.2020">
    <property type="match status" value="1"/>
</dbReference>
<dbReference type="UniPathway" id="UPA00074">
    <property type="reaction ID" value="UER00124"/>
</dbReference>
<dbReference type="PANTHER" id="PTHR11907">
    <property type="entry name" value="AMIDOPHOSPHORIBOSYLTRANSFERASE"/>
    <property type="match status" value="1"/>
</dbReference>
<evidence type="ECO:0000256" key="1">
    <source>
        <dbReference type="ARBA" id="ARBA00005209"/>
    </source>
</evidence>
<gene>
    <name evidence="7" type="primary">purF</name>
    <name evidence="9" type="ORF">BDK92_5479</name>
</gene>
<dbReference type="EC" id="2.4.2.14" evidence="7"/>
<dbReference type="InterPro" id="IPR005854">
    <property type="entry name" value="PurF"/>
</dbReference>
<comment type="pathway">
    <text evidence="1 7">Purine metabolism; IMP biosynthesis via de novo pathway; N(1)-(5-phospho-D-ribosyl)glycinamide from 5-phospho-alpha-D-ribose 1-diphosphate: step 1/2.</text>
</comment>
<evidence type="ECO:0000256" key="2">
    <source>
        <dbReference type="ARBA" id="ARBA00010138"/>
    </source>
</evidence>
<evidence type="ECO:0000256" key="4">
    <source>
        <dbReference type="ARBA" id="ARBA00022679"/>
    </source>
</evidence>
<dbReference type="GO" id="GO:0000287">
    <property type="term" value="F:magnesium ion binding"/>
    <property type="evidence" value="ECO:0007669"/>
    <property type="project" value="UniProtKB-UniRule"/>
</dbReference>
<dbReference type="Pfam" id="PF13522">
    <property type="entry name" value="GATase_6"/>
    <property type="match status" value="1"/>
</dbReference>
<comment type="cofactor">
    <cofactor evidence="7">
        <name>Mg(2+)</name>
        <dbReference type="ChEBI" id="CHEBI:18420"/>
    </cofactor>
    <text evidence="7">Binds 1 Mg(2+) ion per subunit.</text>
</comment>
<keyword evidence="4 7" id="KW-0808">Transferase</keyword>
<dbReference type="SUPFAM" id="SSF56235">
    <property type="entry name" value="N-terminal nucleophile aminohydrolases (Ntn hydrolases)"/>
    <property type="match status" value="1"/>
</dbReference>
<dbReference type="NCBIfam" id="TIGR01134">
    <property type="entry name" value="purF"/>
    <property type="match status" value="1"/>
</dbReference>
<keyword evidence="6 7" id="KW-0315">Glutamine amidotransferase</keyword>
<dbReference type="InterPro" id="IPR000836">
    <property type="entry name" value="PRTase_dom"/>
</dbReference>
<feature type="binding site" evidence="7">
    <location>
        <position position="469"/>
    </location>
    <ligand>
        <name>Mg(2+)</name>
        <dbReference type="ChEBI" id="CHEBI:18420"/>
    </ligand>
</feature>
<feature type="binding site" evidence="7">
    <location>
        <position position="556"/>
    </location>
    <ligand>
        <name>[4Fe-4S] cluster</name>
        <dbReference type="ChEBI" id="CHEBI:49883"/>
    </ligand>
</feature>
<evidence type="ECO:0000259" key="8">
    <source>
        <dbReference type="PROSITE" id="PS51278"/>
    </source>
</evidence>
<feature type="binding site" evidence="7">
    <location>
        <position position="468"/>
    </location>
    <ligand>
        <name>Mg(2+)</name>
        <dbReference type="ChEBI" id="CHEBI:18420"/>
    </ligand>
</feature>
<dbReference type="AlphaFoldDB" id="A0A495JQ25"/>
<comment type="catalytic activity">
    <reaction evidence="7">
        <text>5-phospho-beta-D-ribosylamine + L-glutamate + diphosphate = 5-phospho-alpha-D-ribose 1-diphosphate + L-glutamine + H2O</text>
        <dbReference type="Rhea" id="RHEA:14905"/>
        <dbReference type="ChEBI" id="CHEBI:15377"/>
        <dbReference type="ChEBI" id="CHEBI:29985"/>
        <dbReference type="ChEBI" id="CHEBI:33019"/>
        <dbReference type="ChEBI" id="CHEBI:58017"/>
        <dbReference type="ChEBI" id="CHEBI:58359"/>
        <dbReference type="ChEBI" id="CHEBI:58681"/>
        <dbReference type="EC" id="2.4.2.14"/>
    </reaction>
</comment>
<name>A0A495JQ25_9ACTN</name>
<evidence type="ECO:0000256" key="7">
    <source>
        <dbReference type="HAMAP-Rule" id="MF_01931"/>
    </source>
</evidence>
<dbReference type="HAMAP" id="MF_01931">
    <property type="entry name" value="PurF"/>
    <property type="match status" value="1"/>
</dbReference>
<dbReference type="Proteomes" id="UP000277671">
    <property type="component" value="Unassembled WGS sequence"/>
</dbReference>
<dbReference type="InterPro" id="IPR029057">
    <property type="entry name" value="PRTase-like"/>
</dbReference>
<keyword evidence="7" id="KW-0479">Metal-binding</keyword>
<dbReference type="InterPro" id="IPR035584">
    <property type="entry name" value="PurF_N"/>
</dbReference>
<comment type="similarity">
    <text evidence="2 7">In the C-terminal section; belongs to the purine/pyrimidine phosphoribosyltransferase family.</text>
</comment>
<evidence type="ECO:0000256" key="5">
    <source>
        <dbReference type="ARBA" id="ARBA00022755"/>
    </source>
</evidence>
<evidence type="ECO:0000313" key="9">
    <source>
        <dbReference type="EMBL" id="RKR91090.1"/>
    </source>
</evidence>
<evidence type="ECO:0000313" key="10">
    <source>
        <dbReference type="Proteomes" id="UP000277671"/>
    </source>
</evidence>
<dbReference type="InterPro" id="IPR029055">
    <property type="entry name" value="Ntn_hydrolases_N"/>
</dbReference>
<feature type="domain" description="Glutamine amidotransferase type-2" evidence="8">
    <location>
        <begin position="115"/>
        <end position="341"/>
    </location>
</feature>
<proteinExistence type="inferred from homology"/>
<keyword evidence="10" id="KW-1185">Reference proteome</keyword>
<dbReference type="GO" id="GO:0004044">
    <property type="term" value="F:amidophosphoribosyltransferase activity"/>
    <property type="evidence" value="ECO:0007669"/>
    <property type="project" value="UniProtKB-UniRule"/>
</dbReference>
<keyword evidence="7" id="KW-0411">Iron-sulfur</keyword>